<proteinExistence type="predicted"/>
<evidence type="ECO:0008006" key="4">
    <source>
        <dbReference type="Google" id="ProtNLM"/>
    </source>
</evidence>
<dbReference type="OrthoDB" id="638356at2"/>
<evidence type="ECO:0000313" key="3">
    <source>
        <dbReference type="Proteomes" id="UP000291117"/>
    </source>
</evidence>
<name>A0A4R0NIM4_9SPHI</name>
<evidence type="ECO:0000313" key="2">
    <source>
        <dbReference type="EMBL" id="TCC99647.1"/>
    </source>
</evidence>
<gene>
    <name evidence="2" type="ORF">EZ444_02965</name>
</gene>
<dbReference type="RefSeq" id="WP_131607055.1">
    <property type="nucleotide sequence ID" value="NZ_SJSM01000001.1"/>
</dbReference>
<dbReference type="AlphaFoldDB" id="A0A4R0NIM4"/>
<dbReference type="EMBL" id="SJSM01000001">
    <property type="protein sequence ID" value="TCC99647.1"/>
    <property type="molecule type" value="Genomic_DNA"/>
</dbReference>
<comment type="caution">
    <text evidence="2">The sequence shown here is derived from an EMBL/GenBank/DDBJ whole genome shotgun (WGS) entry which is preliminary data.</text>
</comment>
<feature type="signal peptide" evidence="1">
    <location>
        <begin position="1"/>
        <end position="23"/>
    </location>
</feature>
<reference evidence="2 3" key="1">
    <citation type="submission" date="2019-02" db="EMBL/GenBank/DDBJ databases">
        <title>Pedobacter sp. RP-3-8 sp. nov., isolated from Arctic soil.</title>
        <authorList>
            <person name="Dahal R.H."/>
        </authorList>
    </citation>
    <scope>NUCLEOTIDE SEQUENCE [LARGE SCALE GENOMIC DNA]</scope>
    <source>
        <strain evidence="2 3">RP-3-8</strain>
    </source>
</reference>
<evidence type="ECO:0000256" key="1">
    <source>
        <dbReference type="SAM" id="SignalP"/>
    </source>
</evidence>
<organism evidence="2 3">
    <name type="scientific">Pedobacter hiemivivus</name>
    <dbReference type="NCBI Taxonomy" id="2530454"/>
    <lineage>
        <taxon>Bacteria</taxon>
        <taxon>Pseudomonadati</taxon>
        <taxon>Bacteroidota</taxon>
        <taxon>Sphingobacteriia</taxon>
        <taxon>Sphingobacteriales</taxon>
        <taxon>Sphingobacteriaceae</taxon>
        <taxon>Pedobacter</taxon>
    </lineage>
</organism>
<protein>
    <recommendedName>
        <fullName evidence="4">Transporter</fullName>
    </recommendedName>
</protein>
<keyword evidence="1" id="KW-0732">Signal</keyword>
<dbReference type="Proteomes" id="UP000291117">
    <property type="component" value="Unassembled WGS sequence"/>
</dbReference>
<accession>A0A4R0NIM4</accession>
<sequence length="262" mass="29126">MKLKLLAVSILFFLVQMTFNAAAQTTHTTYKPIEAHLQIKSIHLWRGLEITTSPYLLGVVNFTDKSGRLKVGARGSSGWNGEYRQLDYFASYQYKNARIVLYDIFNSSKTLPLTTNLFDYSASTTRHFIDATIGYTISKKFPLDIAWSTIIAGRDRDVLPGDSIAIAGKDPLRRGKNRYSTYVQLTYPVNLNDVRLDFFIGGVFTLNGQQNSFYGNKPGIATLGVAANKKVTVGKYSFPVSLAPTWNPIRKTGGLVVGVSLF</sequence>
<feature type="chain" id="PRO_5020235313" description="Transporter" evidence="1">
    <location>
        <begin position="24"/>
        <end position="262"/>
    </location>
</feature>
<keyword evidence="3" id="KW-1185">Reference proteome</keyword>